<dbReference type="Pfam" id="PF00561">
    <property type="entry name" value="Abhydrolase_1"/>
    <property type="match status" value="1"/>
</dbReference>
<proteinExistence type="predicted"/>
<protein>
    <submittedName>
        <fullName evidence="3">Alpha/beta hydrolase</fullName>
    </submittedName>
</protein>
<dbReference type="EMBL" id="CP159872">
    <property type="protein sequence ID" value="XCM78156.1"/>
    <property type="molecule type" value="Genomic_DNA"/>
</dbReference>
<dbReference type="InterPro" id="IPR000073">
    <property type="entry name" value="AB_hydrolase_1"/>
</dbReference>
<dbReference type="PANTHER" id="PTHR43798">
    <property type="entry name" value="MONOACYLGLYCEROL LIPASE"/>
    <property type="match status" value="1"/>
</dbReference>
<organism evidence="3">
    <name type="scientific">Kitasatospora camelliae</name>
    <dbReference type="NCBI Taxonomy" id="3156397"/>
    <lineage>
        <taxon>Bacteria</taxon>
        <taxon>Bacillati</taxon>
        <taxon>Actinomycetota</taxon>
        <taxon>Actinomycetes</taxon>
        <taxon>Kitasatosporales</taxon>
        <taxon>Streptomycetaceae</taxon>
        <taxon>Kitasatospora</taxon>
    </lineage>
</organism>
<keyword evidence="1 3" id="KW-0378">Hydrolase</keyword>
<dbReference type="SUPFAM" id="SSF53474">
    <property type="entry name" value="alpha/beta-Hydrolases"/>
    <property type="match status" value="1"/>
</dbReference>
<dbReference type="RefSeq" id="WP_354637899.1">
    <property type="nucleotide sequence ID" value="NZ_CP159872.1"/>
</dbReference>
<dbReference type="Gene3D" id="3.40.50.1820">
    <property type="entry name" value="alpha/beta hydrolase"/>
    <property type="match status" value="1"/>
</dbReference>
<reference evidence="3" key="1">
    <citation type="submission" date="2024-06" db="EMBL/GenBank/DDBJ databases">
        <title>The genome sequences of Kitasatospora sp. strain HUAS MG31.</title>
        <authorList>
            <person name="Mo P."/>
        </authorList>
    </citation>
    <scope>NUCLEOTIDE SEQUENCE</scope>
    <source>
        <strain evidence="3">HUAS MG31</strain>
    </source>
</reference>
<name>A0AAU8JQK7_9ACTN</name>
<evidence type="ECO:0000313" key="3">
    <source>
        <dbReference type="EMBL" id="XCM78156.1"/>
    </source>
</evidence>
<dbReference type="InterPro" id="IPR029058">
    <property type="entry name" value="AB_hydrolase_fold"/>
</dbReference>
<sequence length="270" mass="28716">MTPRTAEVRLPGGLVLPYAEQGPQDGPPVVLLHAVGDSWRSFGPLTARLPDGLRLLAPSQRGHGGAGCPPHGYRPADLAVDLERFLDRLGVEGAVLVGASSAGFTLRRFAAAHPERVRGLAFLGSPALLADKPAAAGILAWVEGLTDPLDPVAVRGMVDAVVSRPLPEEFAELMVRESLRVPARVWRESVRGLLAEPAPDRLDQVRAPVLVVWGDRDTLLPRSDQERLAAAFPQGTLRVHHGSGHVVHWDDPDRTAADLAAFAASCTGEG</sequence>
<dbReference type="GO" id="GO:0016020">
    <property type="term" value="C:membrane"/>
    <property type="evidence" value="ECO:0007669"/>
    <property type="project" value="TreeGrafter"/>
</dbReference>
<dbReference type="PANTHER" id="PTHR43798:SF31">
    <property type="entry name" value="AB HYDROLASE SUPERFAMILY PROTEIN YCLE"/>
    <property type="match status" value="1"/>
</dbReference>
<dbReference type="AlphaFoldDB" id="A0AAU8JQK7"/>
<evidence type="ECO:0000259" key="2">
    <source>
        <dbReference type="Pfam" id="PF00561"/>
    </source>
</evidence>
<dbReference type="PRINTS" id="PR00111">
    <property type="entry name" value="ABHYDROLASE"/>
</dbReference>
<dbReference type="InterPro" id="IPR050266">
    <property type="entry name" value="AB_hydrolase_sf"/>
</dbReference>
<gene>
    <name evidence="3" type="ORF">ABWK59_04005</name>
</gene>
<accession>A0AAU8JQK7</accession>
<feature type="domain" description="AB hydrolase-1" evidence="2">
    <location>
        <begin position="27"/>
        <end position="252"/>
    </location>
</feature>
<dbReference type="GO" id="GO:0016787">
    <property type="term" value="F:hydrolase activity"/>
    <property type="evidence" value="ECO:0007669"/>
    <property type="project" value="UniProtKB-KW"/>
</dbReference>
<dbReference type="KEGG" id="kcm:ABWK59_04005"/>
<evidence type="ECO:0000256" key="1">
    <source>
        <dbReference type="ARBA" id="ARBA00022801"/>
    </source>
</evidence>